<organism evidence="1">
    <name type="scientific">marine sediment metagenome</name>
    <dbReference type="NCBI Taxonomy" id="412755"/>
    <lineage>
        <taxon>unclassified sequences</taxon>
        <taxon>metagenomes</taxon>
        <taxon>ecological metagenomes</taxon>
    </lineage>
</organism>
<evidence type="ECO:0000313" key="1">
    <source>
        <dbReference type="EMBL" id="GAG17673.1"/>
    </source>
</evidence>
<dbReference type="EMBL" id="BARS01035361">
    <property type="protein sequence ID" value="GAG17673.1"/>
    <property type="molecule type" value="Genomic_DNA"/>
</dbReference>
<comment type="caution">
    <text evidence="1">The sequence shown here is derived from an EMBL/GenBank/DDBJ whole genome shotgun (WGS) entry which is preliminary data.</text>
</comment>
<protein>
    <submittedName>
        <fullName evidence="1">Uncharacterized protein</fullName>
    </submittedName>
</protein>
<proteinExistence type="predicted"/>
<reference evidence="1" key="1">
    <citation type="journal article" date="2014" name="Front. Microbiol.">
        <title>High frequency of phylogenetically diverse reductive dehalogenase-homologous genes in deep subseafloor sedimentary metagenomes.</title>
        <authorList>
            <person name="Kawai M."/>
            <person name="Futagami T."/>
            <person name="Toyoda A."/>
            <person name="Takaki Y."/>
            <person name="Nishi S."/>
            <person name="Hori S."/>
            <person name="Arai W."/>
            <person name="Tsubouchi T."/>
            <person name="Morono Y."/>
            <person name="Uchiyama I."/>
            <person name="Ito T."/>
            <person name="Fujiyama A."/>
            <person name="Inagaki F."/>
            <person name="Takami H."/>
        </authorList>
    </citation>
    <scope>NUCLEOTIDE SEQUENCE</scope>
    <source>
        <strain evidence="1">Expedition CK06-06</strain>
    </source>
</reference>
<gene>
    <name evidence="1" type="ORF">S01H1_54489</name>
</gene>
<sequence length="81" mass="9497">FYVVFIADIQFGYENHKETKMTEDIRETIKTKLLDNIINDRTDDVRSKIDGVTYIRENRHQTITNFKTFIEALAIEASIGK</sequence>
<dbReference type="AlphaFoldDB" id="X0VZ02"/>
<feature type="non-terminal residue" evidence="1">
    <location>
        <position position="1"/>
    </location>
</feature>
<name>X0VZ02_9ZZZZ</name>
<accession>X0VZ02</accession>